<dbReference type="Gene3D" id="3.40.50.2000">
    <property type="entry name" value="Glycogen Phosphorylase B"/>
    <property type="match status" value="2"/>
</dbReference>
<evidence type="ECO:0000313" key="4">
    <source>
        <dbReference type="EMBL" id="AMM41314.1"/>
    </source>
</evidence>
<dbReference type="FunFam" id="3.40.50.2000:FF:000119">
    <property type="entry name" value="Glycosyl transferase group 1"/>
    <property type="match status" value="1"/>
</dbReference>
<evidence type="ECO:0000313" key="5">
    <source>
        <dbReference type="Proteomes" id="UP000070560"/>
    </source>
</evidence>
<dbReference type="InterPro" id="IPR001296">
    <property type="entry name" value="Glyco_trans_1"/>
</dbReference>
<feature type="domain" description="Glycosyltransferase subfamily 4-like N-terminal" evidence="3">
    <location>
        <begin position="26"/>
        <end position="192"/>
    </location>
</feature>
<gene>
    <name evidence="4" type="ORF">HS1_001518</name>
</gene>
<dbReference type="Proteomes" id="UP000070560">
    <property type="component" value="Chromosome"/>
</dbReference>
<organism evidence="4 5">
    <name type="scientific">Desulfofervidus auxilii</name>
    <dbReference type="NCBI Taxonomy" id="1621989"/>
    <lineage>
        <taxon>Bacteria</taxon>
        <taxon>Pseudomonadati</taxon>
        <taxon>Thermodesulfobacteriota</taxon>
        <taxon>Candidatus Desulfofervidia</taxon>
        <taxon>Candidatus Desulfofervidales</taxon>
        <taxon>Candidatus Desulfofervidaceae</taxon>
        <taxon>Candidatus Desulfofervidus</taxon>
    </lineage>
</organism>
<keyword evidence="1 4" id="KW-0808">Transferase</keyword>
<dbReference type="KEGG" id="daw:HS1_001518"/>
<dbReference type="InterPro" id="IPR028098">
    <property type="entry name" value="Glyco_trans_4-like_N"/>
</dbReference>
<keyword evidence="5" id="KW-1185">Reference proteome</keyword>
<dbReference type="SUPFAM" id="SSF53756">
    <property type="entry name" value="UDP-Glycosyltransferase/glycogen phosphorylase"/>
    <property type="match status" value="1"/>
</dbReference>
<evidence type="ECO:0000256" key="1">
    <source>
        <dbReference type="ARBA" id="ARBA00022679"/>
    </source>
</evidence>
<dbReference type="AlphaFoldDB" id="A0A7U4QL29"/>
<dbReference type="Pfam" id="PF13439">
    <property type="entry name" value="Glyco_transf_4"/>
    <property type="match status" value="1"/>
</dbReference>
<dbReference type="GO" id="GO:0016757">
    <property type="term" value="F:glycosyltransferase activity"/>
    <property type="evidence" value="ECO:0007669"/>
    <property type="project" value="InterPro"/>
</dbReference>
<dbReference type="EMBL" id="CP013015">
    <property type="protein sequence ID" value="AMM41314.1"/>
    <property type="molecule type" value="Genomic_DNA"/>
</dbReference>
<protein>
    <submittedName>
        <fullName evidence="4">Group 1 glycosyl transferase</fullName>
    </submittedName>
</protein>
<evidence type="ECO:0000259" key="2">
    <source>
        <dbReference type="Pfam" id="PF00534"/>
    </source>
</evidence>
<evidence type="ECO:0000259" key="3">
    <source>
        <dbReference type="Pfam" id="PF13439"/>
    </source>
</evidence>
<name>A0A7U4QL29_DESA2</name>
<reference evidence="4 5" key="1">
    <citation type="submission" date="2015-10" db="EMBL/GenBank/DDBJ databases">
        <title>Candidatus Desulfofervidus auxilii, a hydrogenotrophic sulfate-reducing bacterium involved in the thermophilic anaerobic oxidation of methane.</title>
        <authorList>
            <person name="Krukenberg V."/>
            <person name="Richter M."/>
            <person name="Wegener G."/>
        </authorList>
    </citation>
    <scope>NUCLEOTIDE SEQUENCE [LARGE SCALE GENOMIC DNA]</scope>
    <source>
        <strain evidence="4 5">HS1</strain>
    </source>
</reference>
<sequence>MFYSVYDRFMFNIVVNTIPLLSPLTGVGVYTYQLCRYFPRLDNTFDYTFFYGFFTKELFAYNSDSVSLRTFNKLKFYLRKIPFMGYGLRKLKSLLSHGHKNFFDLYFEPNFIPLPGIKAKQVIVTVHDFSLCKYPQWHPKDRVKDFEKNFWPNIKRADLIVTVSQYIKKEALNFLSLPAEKIKVIYNGYDRETFKLYPFAILKQFKTNFALPEKFILFIGALEPRKNLLRLIKAYLNLPLGVKKEIKLVIAGAPGWENKTVKEMIRGQKDIYYLGYVDHQGLAYLYNLATLFIYPSLYEGFGLPALESMACGCPVITSQQTSLTEVCGDAAFYVNPYDIDNITRGIYKVLNDVSLQENLREKGLERAKAFSWEKTAQEYLEIFHKVLENK</sequence>
<dbReference type="PANTHER" id="PTHR46401:SF2">
    <property type="entry name" value="GLYCOSYLTRANSFERASE WBBK-RELATED"/>
    <property type="match status" value="1"/>
</dbReference>
<proteinExistence type="predicted"/>
<accession>A0A7U4QL29</accession>
<dbReference type="Pfam" id="PF00534">
    <property type="entry name" value="Glycos_transf_1"/>
    <property type="match status" value="1"/>
</dbReference>
<feature type="domain" description="Glycosyl transferase family 1" evidence="2">
    <location>
        <begin position="204"/>
        <end position="364"/>
    </location>
</feature>
<dbReference type="PANTHER" id="PTHR46401">
    <property type="entry name" value="GLYCOSYLTRANSFERASE WBBK-RELATED"/>
    <property type="match status" value="1"/>
</dbReference>
<dbReference type="CDD" id="cd03809">
    <property type="entry name" value="GT4_MtfB-like"/>
    <property type="match status" value="1"/>
</dbReference>
<dbReference type="GO" id="GO:0009103">
    <property type="term" value="P:lipopolysaccharide biosynthetic process"/>
    <property type="evidence" value="ECO:0007669"/>
    <property type="project" value="TreeGrafter"/>
</dbReference>